<keyword evidence="12" id="KW-1185">Reference proteome</keyword>
<evidence type="ECO:0000256" key="7">
    <source>
        <dbReference type="ARBA" id="ARBA00022989"/>
    </source>
</evidence>
<evidence type="ECO:0000313" key="12">
    <source>
        <dbReference type="Proteomes" id="UP000266568"/>
    </source>
</evidence>
<comment type="caution">
    <text evidence="11">The sequence shown here is derived from an EMBL/GenBank/DDBJ whole genome shotgun (WGS) entry which is preliminary data.</text>
</comment>
<dbReference type="PANTHER" id="PTHR30433">
    <property type="entry name" value="CHEMOTAXIS PROTEIN MOTA"/>
    <property type="match status" value="1"/>
</dbReference>
<organism evidence="11 12">
    <name type="scientific">Hephaestia caeni</name>
    <dbReference type="NCBI Taxonomy" id="645617"/>
    <lineage>
        <taxon>Bacteria</taxon>
        <taxon>Pseudomonadati</taxon>
        <taxon>Pseudomonadota</taxon>
        <taxon>Alphaproteobacteria</taxon>
        <taxon>Sphingomonadales</taxon>
        <taxon>Sphingomonadaceae</taxon>
        <taxon>Hephaestia</taxon>
    </lineage>
</organism>
<gene>
    <name evidence="11" type="ORF">DFR49_2747</name>
</gene>
<dbReference type="EMBL" id="QXDC01000003">
    <property type="protein sequence ID" value="RIA44502.1"/>
    <property type="molecule type" value="Genomic_DNA"/>
</dbReference>
<evidence type="ECO:0000256" key="3">
    <source>
        <dbReference type="ARBA" id="ARBA00022448"/>
    </source>
</evidence>
<dbReference type="GO" id="GO:0005886">
    <property type="term" value="C:plasma membrane"/>
    <property type="evidence" value="ECO:0007669"/>
    <property type="project" value="UniProtKB-SubCell"/>
</dbReference>
<dbReference type="AlphaFoldDB" id="A0A397P5N4"/>
<protein>
    <submittedName>
        <fullName evidence="11">Chemotaxis protein MotA</fullName>
    </submittedName>
</protein>
<reference evidence="11 12" key="1">
    <citation type="submission" date="2018-08" db="EMBL/GenBank/DDBJ databases">
        <title>Genomic Encyclopedia of Type Strains, Phase IV (KMG-IV): sequencing the most valuable type-strain genomes for metagenomic binning, comparative biology and taxonomic classification.</title>
        <authorList>
            <person name="Goeker M."/>
        </authorList>
    </citation>
    <scope>NUCLEOTIDE SEQUENCE [LARGE SCALE GENOMIC DNA]</scope>
    <source>
        <strain evidence="11 12">DSM 25527</strain>
    </source>
</reference>
<feature type="transmembrane region" description="Helical" evidence="9">
    <location>
        <begin position="162"/>
        <end position="185"/>
    </location>
</feature>
<comment type="subcellular location">
    <subcellularLocation>
        <location evidence="1">Cell membrane</location>
        <topology evidence="1">Multi-pass membrane protein</topology>
    </subcellularLocation>
</comment>
<dbReference type="InterPro" id="IPR000540">
    <property type="entry name" value="Flag_MotA_CS"/>
</dbReference>
<proteinExistence type="inferred from homology"/>
<dbReference type="RefSeq" id="WP_245968489.1">
    <property type="nucleotide sequence ID" value="NZ_QXDC01000003.1"/>
</dbReference>
<keyword evidence="4" id="KW-1003">Cell membrane</keyword>
<dbReference type="PROSITE" id="PS01307">
    <property type="entry name" value="MOTA"/>
    <property type="match status" value="1"/>
</dbReference>
<feature type="transmembrane region" description="Helical" evidence="9">
    <location>
        <begin position="12"/>
        <end position="33"/>
    </location>
</feature>
<evidence type="ECO:0000259" key="10">
    <source>
        <dbReference type="Pfam" id="PF01618"/>
    </source>
</evidence>
<dbReference type="PANTHER" id="PTHR30433:SF2">
    <property type="entry name" value="MOTILITY PROTEIN A"/>
    <property type="match status" value="1"/>
</dbReference>
<comment type="similarity">
    <text evidence="2">Belongs to the MotA family.</text>
</comment>
<sequence>MSTTLTFTPMLGAYLDPSAIAIVVGGTAIGTVLRTPRRDLARALAAVRVLFRRRFDATALVAQVASLGRIAQRHGVIALDRSVIRDPDVAAAVAAIVDGAGPDEIATLLAEQRETRDERHATAADVWAAAAELAPAMGMIGTLIGLVGMFTAMDDPQSIGGAMAIALLTTLYGAVLASLVAMPIAARLRRAARIEASERQRIEAPLIGLAERERPRLRAVPNEAAA</sequence>
<keyword evidence="7 9" id="KW-1133">Transmembrane helix</keyword>
<evidence type="ECO:0000256" key="1">
    <source>
        <dbReference type="ARBA" id="ARBA00004651"/>
    </source>
</evidence>
<dbReference type="Proteomes" id="UP000266568">
    <property type="component" value="Unassembled WGS sequence"/>
</dbReference>
<dbReference type="InterPro" id="IPR047055">
    <property type="entry name" value="MotA-like"/>
</dbReference>
<keyword evidence="8 9" id="KW-0472">Membrane</keyword>
<keyword evidence="6" id="KW-0283">Flagellar rotation</keyword>
<evidence type="ECO:0000256" key="5">
    <source>
        <dbReference type="ARBA" id="ARBA00022692"/>
    </source>
</evidence>
<name>A0A397P5N4_9SPHN</name>
<dbReference type="InterPro" id="IPR002898">
    <property type="entry name" value="MotA_ExbB_proton_chnl"/>
</dbReference>
<evidence type="ECO:0000256" key="9">
    <source>
        <dbReference type="SAM" id="Phobius"/>
    </source>
</evidence>
<evidence type="ECO:0000313" key="11">
    <source>
        <dbReference type="EMBL" id="RIA44502.1"/>
    </source>
</evidence>
<dbReference type="GO" id="GO:0006935">
    <property type="term" value="P:chemotaxis"/>
    <property type="evidence" value="ECO:0007669"/>
    <property type="project" value="InterPro"/>
</dbReference>
<keyword evidence="5 9" id="KW-0812">Transmembrane</keyword>
<keyword evidence="3" id="KW-0813">Transport</keyword>
<evidence type="ECO:0000256" key="2">
    <source>
        <dbReference type="ARBA" id="ARBA00008038"/>
    </source>
</evidence>
<dbReference type="Pfam" id="PF01618">
    <property type="entry name" value="MotA_ExbB"/>
    <property type="match status" value="1"/>
</dbReference>
<feature type="domain" description="MotA/TolQ/ExbB proton channel" evidence="10">
    <location>
        <begin position="89"/>
        <end position="200"/>
    </location>
</feature>
<evidence type="ECO:0000256" key="4">
    <source>
        <dbReference type="ARBA" id="ARBA00022475"/>
    </source>
</evidence>
<accession>A0A397P5N4</accession>
<feature type="transmembrane region" description="Helical" evidence="9">
    <location>
        <begin position="126"/>
        <end position="150"/>
    </location>
</feature>
<dbReference type="GO" id="GO:0071978">
    <property type="term" value="P:bacterial-type flagellum-dependent swarming motility"/>
    <property type="evidence" value="ECO:0007669"/>
    <property type="project" value="InterPro"/>
</dbReference>
<evidence type="ECO:0000256" key="6">
    <source>
        <dbReference type="ARBA" id="ARBA00022779"/>
    </source>
</evidence>
<evidence type="ECO:0000256" key="8">
    <source>
        <dbReference type="ARBA" id="ARBA00023136"/>
    </source>
</evidence>